<evidence type="ECO:0000256" key="1">
    <source>
        <dbReference type="ARBA" id="ARBA00022443"/>
    </source>
</evidence>
<name>A0AAN9B9T4_9CAEN</name>
<dbReference type="InterPro" id="IPR018556">
    <property type="entry name" value="SPIN90/Ldb17_LRD"/>
</dbReference>
<feature type="compositionally biased region" description="Basic and acidic residues" evidence="3">
    <location>
        <begin position="130"/>
        <end position="143"/>
    </location>
</feature>
<organism evidence="5 6">
    <name type="scientific">Littorina saxatilis</name>
    <dbReference type="NCBI Taxonomy" id="31220"/>
    <lineage>
        <taxon>Eukaryota</taxon>
        <taxon>Metazoa</taxon>
        <taxon>Spiralia</taxon>
        <taxon>Lophotrochozoa</taxon>
        <taxon>Mollusca</taxon>
        <taxon>Gastropoda</taxon>
        <taxon>Caenogastropoda</taxon>
        <taxon>Littorinimorpha</taxon>
        <taxon>Littorinoidea</taxon>
        <taxon>Littorinidae</taxon>
        <taxon>Littorina</taxon>
    </lineage>
</organism>
<dbReference type="Proteomes" id="UP001374579">
    <property type="component" value="Unassembled WGS sequence"/>
</dbReference>
<dbReference type="Gene3D" id="2.30.30.40">
    <property type="entry name" value="SH3 Domains"/>
    <property type="match status" value="1"/>
</dbReference>
<evidence type="ECO:0000259" key="4">
    <source>
        <dbReference type="PROSITE" id="PS50002"/>
    </source>
</evidence>
<keyword evidence="1 2" id="KW-0728">SH3 domain</keyword>
<dbReference type="InterPro" id="IPR030125">
    <property type="entry name" value="SPIN90/Ldb17"/>
</dbReference>
<dbReference type="GO" id="GO:0071933">
    <property type="term" value="F:Arp2/3 complex binding"/>
    <property type="evidence" value="ECO:0007669"/>
    <property type="project" value="TreeGrafter"/>
</dbReference>
<protein>
    <recommendedName>
        <fullName evidence="4">SH3 domain-containing protein</fullName>
    </recommendedName>
</protein>
<evidence type="ECO:0000313" key="5">
    <source>
        <dbReference type="EMBL" id="KAK7101542.1"/>
    </source>
</evidence>
<dbReference type="SMART" id="SM00326">
    <property type="entry name" value="SH3"/>
    <property type="match status" value="1"/>
</dbReference>
<feature type="domain" description="SH3" evidence="4">
    <location>
        <begin position="1"/>
        <end position="57"/>
    </location>
</feature>
<dbReference type="Pfam" id="PF09431">
    <property type="entry name" value="SPIN90_LRD"/>
    <property type="match status" value="1"/>
</dbReference>
<keyword evidence="6" id="KW-1185">Reference proteome</keyword>
<sequence length="672" mass="74861">MFRALYQYNSALPGYLSFRAGDQFTVIKSINKDWFQAQNGLGEIGNVPCNYVKPVQTNGDDVLRFVDGSIQAIHLLAAGEGEGQYSHEQRVALQKLVQHRKDLEKKLLSKAPLERSRSEDVTGLKQARSPSEEMPRRQSERRKAPPPPANVEVQQRHSANHAHAPPPPPSVSSNQVQSPSDMTEALPPPPDAATMEQLNHTLTESDRNYADPTPVNGQPASPTSNHTPSQHIPENNLPSPTGKTDASSSPTKTADLQELLKTVDLPEKIGPELLEEVRKSTGLSFDKSKVAVETVLGYVGFKVPALEGLMDRLLGSLHFGRDISDEDITSHDAKRMSVIFSELTACKDDSQQRSWALHEDEAIIKEYLQELLSILENAKPSICRKVVSRDNYEILHSLVQYYQMEMRGGLCLLLLKVFGAVCALEREVVLQLLYSVLPLELGQELQLHHEDVQRVCYIALVMTMIFSTGDNVSLAVSERFNQEFFLHILNLIENPPTEQFEDGAVDLLISFVLAFNLHLTSVDTNVVLRSLAAFGTPKVFTEHIMVLINRGDDPVKSFDFKPQPPNSVLKLFHDLYADLTTADLLYTNDAKVLMDVIVGRMTNLSPGDEVRSSFLALCQKVVQNSSYSEHCHRSRELQTILQAISVEEADTPDDQRIAMDILSKNPDIFSQG</sequence>
<gene>
    <name evidence="5" type="ORF">V1264_019909</name>
</gene>
<dbReference type="InterPro" id="IPR001452">
    <property type="entry name" value="SH3_domain"/>
</dbReference>
<feature type="compositionally biased region" description="Low complexity" evidence="3">
    <location>
        <begin position="171"/>
        <end position="180"/>
    </location>
</feature>
<feature type="compositionally biased region" description="Polar residues" evidence="3">
    <location>
        <begin position="215"/>
        <end position="252"/>
    </location>
</feature>
<feature type="compositionally biased region" description="Basic and acidic residues" evidence="3">
    <location>
        <begin position="107"/>
        <end position="122"/>
    </location>
</feature>
<feature type="region of interest" description="Disordered" evidence="3">
    <location>
        <begin position="107"/>
        <end position="252"/>
    </location>
</feature>
<dbReference type="AlphaFoldDB" id="A0AAN9B9T4"/>
<dbReference type="PANTHER" id="PTHR13357:SF1">
    <property type="entry name" value="NCK-INTERACTING PROTEIN WITH SH3 DOMAIN"/>
    <property type="match status" value="1"/>
</dbReference>
<dbReference type="SUPFAM" id="SSF50044">
    <property type="entry name" value="SH3-domain"/>
    <property type="match status" value="1"/>
</dbReference>
<comment type="caution">
    <text evidence="5">The sequence shown here is derived from an EMBL/GenBank/DDBJ whole genome shotgun (WGS) entry which is preliminary data.</text>
</comment>
<evidence type="ECO:0000256" key="3">
    <source>
        <dbReference type="SAM" id="MobiDB-lite"/>
    </source>
</evidence>
<evidence type="ECO:0000256" key="2">
    <source>
        <dbReference type="PROSITE-ProRule" id="PRU00192"/>
    </source>
</evidence>
<dbReference type="PROSITE" id="PS50002">
    <property type="entry name" value="SH3"/>
    <property type="match status" value="1"/>
</dbReference>
<accession>A0AAN9B9T4</accession>
<evidence type="ECO:0000313" key="6">
    <source>
        <dbReference type="Proteomes" id="UP001374579"/>
    </source>
</evidence>
<dbReference type="Pfam" id="PF00018">
    <property type="entry name" value="SH3_1"/>
    <property type="match status" value="1"/>
</dbReference>
<dbReference type="EMBL" id="JBAMIC010000010">
    <property type="protein sequence ID" value="KAK7101542.1"/>
    <property type="molecule type" value="Genomic_DNA"/>
</dbReference>
<dbReference type="PANTHER" id="PTHR13357">
    <property type="entry name" value="SH3 ADAPTER PROTEIN SPIN90 NCK INTERACTING PROTEIN WITH SH3 DOMAIN"/>
    <property type="match status" value="1"/>
</dbReference>
<dbReference type="InterPro" id="IPR036028">
    <property type="entry name" value="SH3-like_dom_sf"/>
</dbReference>
<dbReference type="GO" id="GO:0006897">
    <property type="term" value="P:endocytosis"/>
    <property type="evidence" value="ECO:0007669"/>
    <property type="project" value="TreeGrafter"/>
</dbReference>
<reference evidence="5 6" key="1">
    <citation type="submission" date="2024-02" db="EMBL/GenBank/DDBJ databases">
        <title>Chromosome-scale genome assembly of the rough periwinkle Littorina saxatilis.</title>
        <authorList>
            <person name="De Jode A."/>
            <person name="Faria R."/>
            <person name="Formenti G."/>
            <person name="Sims Y."/>
            <person name="Smith T.P."/>
            <person name="Tracey A."/>
            <person name="Wood J.M.D."/>
            <person name="Zagrodzka Z.B."/>
            <person name="Johannesson K."/>
            <person name="Butlin R.K."/>
            <person name="Leder E.H."/>
        </authorList>
    </citation>
    <scope>NUCLEOTIDE SEQUENCE [LARGE SCALE GENOMIC DNA]</scope>
    <source>
        <strain evidence="5">Snail1</strain>
        <tissue evidence="5">Muscle</tissue>
    </source>
</reference>
<proteinExistence type="predicted"/>